<proteinExistence type="predicted"/>
<feature type="domain" description="F-box" evidence="1">
    <location>
        <begin position="8"/>
        <end position="56"/>
    </location>
</feature>
<protein>
    <recommendedName>
        <fullName evidence="1">F-box domain-containing protein</fullName>
    </recommendedName>
</protein>
<dbReference type="Proteomes" id="UP001498421">
    <property type="component" value="Unassembled WGS sequence"/>
</dbReference>
<reference evidence="2 3" key="1">
    <citation type="journal article" date="2025" name="Microbiol. Resour. Announc.">
        <title>Draft genome sequences for Neonectria magnoliae and Neonectria punicea, canker pathogens of Liriodendron tulipifera and Acer saccharum in West Virginia.</title>
        <authorList>
            <person name="Petronek H.M."/>
            <person name="Kasson M.T."/>
            <person name="Metheny A.M."/>
            <person name="Stauder C.M."/>
            <person name="Lovett B."/>
            <person name="Lynch S.C."/>
            <person name="Garnas J.R."/>
            <person name="Kasson L.R."/>
            <person name="Stajich J.E."/>
        </authorList>
    </citation>
    <scope>NUCLEOTIDE SEQUENCE [LARGE SCALE GENOMIC DNA]</scope>
    <source>
        <strain evidence="2 3">NRRL 64651</strain>
    </source>
</reference>
<dbReference type="PROSITE" id="PS50181">
    <property type="entry name" value="FBOX"/>
    <property type="match status" value="1"/>
</dbReference>
<comment type="caution">
    <text evidence="2">The sequence shown here is derived from an EMBL/GenBank/DDBJ whole genome shotgun (WGS) entry which is preliminary data.</text>
</comment>
<organism evidence="2 3">
    <name type="scientific">Neonectria magnoliae</name>
    <dbReference type="NCBI Taxonomy" id="2732573"/>
    <lineage>
        <taxon>Eukaryota</taxon>
        <taxon>Fungi</taxon>
        <taxon>Dikarya</taxon>
        <taxon>Ascomycota</taxon>
        <taxon>Pezizomycotina</taxon>
        <taxon>Sordariomycetes</taxon>
        <taxon>Hypocreomycetidae</taxon>
        <taxon>Hypocreales</taxon>
        <taxon>Nectriaceae</taxon>
        <taxon>Neonectria</taxon>
    </lineage>
</organism>
<name>A0ABR1HYT1_9HYPO</name>
<gene>
    <name evidence="2" type="ORF">QQZ08_007541</name>
</gene>
<sequence>MASPITISTRLVELPAEIIVAIASHLPNRDIKSLRLTCAILSQRVLLRIDRVFLSANPLNVEVFRAIADHETYRRTIVELIWDDACLDMPPEPPRAYQCGHRRQYIDEFWQQWFKQACEKNIEEAKKRKMFDVDRPDHAARARWMAAQPPAEELLAHYKDLPQQQLQVLQSNADAIALKYGLGRFPSLKKITLTPATHGAAFSPLYQTPMIRALPYGFNYPIPRGWASNEEYERVVIKDWDIESEDPKHEKNKWRGFRIITWMLARNEHKVSEFVIDVGLLNTGLNGHIFDASCDEYTDFVAIFLKPGFRRIDLALLIGNQYQAEWPAFRNGQLQRALGMARELEHVSLVTNAYYEHIYYQWDDDIDDHFVPLRSIFPIDKWPKLRHFGLSGFIVRLTDVTSLLAALPTTVRSVELSFLHFQKGHGTHRALLEAMRDTLDWRDWDVRDRPRVVMGWHEMRRLMHSGRAVWIDDEVNEFIYKDGENPFVENKPDGFWEGVGVERDVFEPAHERPYVNMDELKRMGIIGWD</sequence>
<evidence type="ECO:0000313" key="3">
    <source>
        <dbReference type="Proteomes" id="UP001498421"/>
    </source>
</evidence>
<keyword evidence="3" id="KW-1185">Reference proteome</keyword>
<dbReference type="EMBL" id="JAZAVK010000073">
    <property type="protein sequence ID" value="KAK7425959.1"/>
    <property type="molecule type" value="Genomic_DNA"/>
</dbReference>
<evidence type="ECO:0000313" key="2">
    <source>
        <dbReference type="EMBL" id="KAK7425959.1"/>
    </source>
</evidence>
<dbReference type="InterPro" id="IPR001810">
    <property type="entry name" value="F-box_dom"/>
</dbReference>
<evidence type="ECO:0000259" key="1">
    <source>
        <dbReference type="PROSITE" id="PS50181"/>
    </source>
</evidence>
<accession>A0ABR1HYT1</accession>